<dbReference type="STRING" id="1748243.Tel_04020"/>
<evidence type="ECO:0000313" key="2">
    <source>
        <dbReference type="Proteomes" id="UP000055136"/>
    </source>
</evidence>
<gene>
    <name evidence="1" type="ORF">Tel_04020</name>
</gene>
<name>A0A0S2TB90_9GAMM</name>
<accession>A0A0S2TB90</accession>
<keyword evidence="2" id="KW-1185">Reference proteome</keyword>
<sequence length="72" mass="8179">MQKPLVVMLCIQLTDNKRSKIINLAFFGPTKSGPAIQEAGILVMWKTTVKRHLHPAVIFGAEQPLINQQRRR</sequence>
<dbReference type="Proteomes" id="UP000055136">
    <property type="component" value="Chromosome"/>
</dbReference>
<dbReference type="AlphaFoldDB" id="A0A0S2TB90"/>
<proteinExistence type="predicted"/>
<evidence type="ECO:0000313" key="1">
    <source>
        <dbReference type="EMBL" id="ALP52372.1"/>
    </source>
</evidence>
<organism evidence="1 2">
    <name type="scientific">Candidatus Tenderia electrophaga</name>
    <dbReference type="NCBI Taxonomy" id="1748243"/>
    <lineage>
        <taxon>Bacteria</taxon>
        <taxon>Pseudomonadati</taxon>
        <taxon>Pseudomonadota</taxon>
        <taxon>Gammaproteobacteria</taxon>
        <taxon>Candidatus Tenderiales</taxon>
        <taxon>Candidatus Tenderiaceae</taxon>
        <taxon>Candidatus Tenderia</taxon>
    </lineage>
</organism>
<protein>
    <submittedName>
        <fullName evidence="1">Uncharacterized protein</fullName>
    </submittedName>
</protein>
<dbReference type="EMBL" id="CP013099">
    <property type="protein sequence ID" value="ALP52372.1"/>
    <property type="molecule type" value="Genomic_DNA"/>
</dbReference>
<reference evidence="1" key="1">
    <citation type="submission" date="2015-10" db="EMBL/GenBank/DDBJ databases">
        <title>Description of Candidatus Tenderia electrophaga gen. nov, sp. nov., an Uncultivated Electroautotroph from a Biocathode Enrichment.</title>
        <authorList>
            <person name="Eddie B.J."/>
            <person name="Malanoski A.P."/>
            <person name="Wang Z."/>
            <person name="Hall R.J."/>
            <person name="Oh S.D."/>
            <person name="Heiner C."/>
            <person name="Lin B."/>
            <person name="Strycharz-Glaven S.M."/>
        </authorList>
    </citation>
    <scope>NUCLEOTIDE SEQUENCE [LARGE SCALE GENOMIC DNA]</scope>
    <source>
        <strain evidence="1">NRL1</strain>
    </source>
</reference>
<dbReference type="KEGG" id="tee:Tel_04020"/>